<dbReference type="AlphaFoldDB" id="A0A1X7A2K4"/>
<keyword evidence="1" id="KW-1133">Transmembrane helix</keyword>
<organism evidence="2 3">
    <name type="scientific">Ruegeria meonggei</name>
    <dbReference type="NCBI Taxonomy" id="1446476"/>
    <lineage>
        <taxon>Bacteria</taxon>
        <taxon>Pseudomonadati</taxon>
        <taxon>Pseudomonadota</taxon>
        <taxon>Alphaproteobacteria</taxon>
        <taxon>Rhodobacterales</taxon>
        <taxon>Roseobacteraceae</taxon>
        <taxon>Ruegeria</taxon>
    </lineage>
</organism>
<keyword evidence="1" id="KW-0812">Transmembrane</keyword>
<sequence length="128" mass="13781">MIKDIWASFRGLPVWVQIWIGIVLVPVNLAPLAFLDQPNGGLIAALSITGMALNIPIMLAARGMSKAMALPHLLVWSPLVVIVALTLADAEVATSGHLTFLTVLLVVDLISLGFDVNDARLWMKGRET</sequence>
<feature type="transmembrane region" description="Helical" evidence="1">
    <location>
        <begin position="73"/>
        <end position="90"/>
    </location>
</feature>
<keyword evidence="3" id="KW-1185">Reference proteome</keyword>
<keyword evidence="1" id="KW-0472">Membrane</keyword>
<feature type="transmembrane region" description="Helical" evidence="1">
    <location>
        <begin position="41"/>
        <end position="61"/>
    </location>
</feature>
<dbReference type="RefSeq" id="WP_085823930.1">
    <property type="nucleotide sequence ID" value="NZ_FWFP01000011.1"/>
</dbReference>
<evidence type="ECO:0000256" key="1">
    <source>
        <dbReference type="SAM" id="Phobius"/>
    </source>
</evidence>
<accession>A0A1X7A2K4</accession>
<evidence type="ECO:0000313" key="2">
    <source>
        <dbReference type="EMBL" id="SLN68502.1"/>
    </source>
</evidence>
<dbReference type="EMBL" id="FWFP01000011">
    <property type="protein sequence ID" value="SLN68502.1"/>
    <property type="molecule type" value="Genomic_DNA"/>
</dbReference>
<evidence type="ECO:0000313" key="3">
    <source>
        <dbReference type="Proteomes" id="UP000193778"/>
    </source>
</evidence>
<dbReference type="Proteomes" id="UP000193778">
    <property type="component" value="Unassembled WGS sequence"/>
</dbReference>
<reference evidence="3" key="1">
    <citation type="submission" date="2017-03" db="EMBL/GenBank/DDBJ databases">
        <authorList>
            <person name="Rodrigo-Torres L."/>
            <person name="Arahal R.D."/>
            <person name="Lucena T."/>
        </authorList>
    </citation>
    <scope>NUCLEOTIDE SEQUENCE [LARGE SCALE GENOMIC DNA]</scope>
    <source>
        <strain evidence="3">CECT 8411</strain>
    </source>
</reference>
<feature type="transmembrane region" description="Helical" evidence="1">
    <location>
        <begin position="12"/>
        <end position="35"/>
    </location>
</feature>
<gene>
    <name evidence="2" type="ORF">RUM8411_03459</name>
</gene>
<feature type="transmembrane region" description="Helical" evidence="1">
    <location>
        <begin position="96"/>
        <end position="116"/>
    </location>
</feature>
<dbReference type="OrthoDB" id="7859631at2"/>
<proteinExistence type="predicted"/>
<protein>
    <submittedName>
        <fullName evidence="2">Uncharacterized protein</fullName>
    </submittedName>
</protein>
<name>A0A1X7A2K4_9RHOB</name>